<dbReference type="RefSeq" id="WP_336588527.1">
    <property type="nucleotide sequence ID" value="NZ_JBBAXC010000019.1"/>
</dbReference>
<proteinExistence type="predicted"/>
<name>A0ABU8HI59_9BACI</name>
<keyword evidence="3" id="KW-1185">Reference proteome</keyword>
<evidence type="ECO:0000259" key="1">
    <source>
        <dbReference type="PROSITE" id="PS51186"/>
    </source>
</evidence>
<comment type="caution">
    <text evidence="2">The sequence shown here is derived from an EMBL/GenBank/DDBJ whole genome shotgun (WGS) entry which is preliminary data.</text>
</comment>
<dbReference type="PANTHER" id="PTHR43415">
    <property type="entry name" value="SPERMIDINE N(1)-ACETYLTRANSFERASE"/>
    <property type="match status" value="1"/>
</dbReference>
<dbReference type="PANTHER" id="PTHR43415:SF3">
    <property type="entry name" value="GNAT-FAMILY ACETYLTRANSFERASE"/>
    <property type="match status" value="1"/>
</dbReference>
<dbReference type="InterPro" id="IPR016181">
    <property type="entry name" value="Acyl_CoA_acyltransferase"/>
</dbReference>
<dbReference type="CDD" id="cd04301">
    <property type="entry name" value="NAT_SF"/>
    <property type="match status" value="1"/>
</dbReference>
<dbReference type="EMBL" id="JBBAXC010000019">
    <property type="protein sequence ID" value="MEI5909085.1"/>
    <property type="molecule type" value="Genomic_DNA"/>
</dbReference>
<dbReference type="SUPFAM" id="SSF55729">
    <property type="entry name" value="Acyl-CoA N-acyltransferases (Nat)"/>
    <property type="match status" value="1"/>
</dbReference>
<dbReference type="Pfam" id="PF00583">
    <property type="entry name" value="Acetyltransf_1"/>
    <property type="match status" value="1"/>
</dbReference>
<dbReference type="InterPro" id="IPR000182">
    <property type="entry name" value="GNAT_dom"/>
</dbReference>
<dbReference type="Proteomes" id="UP001312865">
    <property type="component" value="Unassembled WGS sequence"/>
</dbReference>
<reference evidence="2 3" key="1">
    <citation type="journal article" date="2018" name="J. Microbiol.">
        <title>Bacillus spongiae sp. nov., isolated from sponge of Jeju Island.</title>
        <authorList>
            <person name="Lee G.E."/>
            <person name="Im W.T."/>
            <person name="Park J.S."/>
        </authorList>
    </citation>
    <scope>NUCLEOTIDE SEQUENCE [LARGE SCALE GENOMIC DNA]</scope>
    <source>
        <strain evidence="2 3">135PIL107-10</strain>
    </source>
</reference>
<feature type="domain" description="N-acetyltransferase" evidence="1">
    <location>
        <begin position="19"/>
        <end position="174"/>
    </location>
</feature>
<dbReference type="Gene3D" id="3.40.630.30">
    <property type="match status" value="1"/>
</dbReference>
<evidence type="ECO:0000313" key="2">
    <source>
        <dbReference type="EMBL" id="MEI5909085.1"/>
    </source>
</evidence>
<dbReference type="PROSITE" id="PS51186">
    <property type="entry name" value="GNAT"/>
    <property type="match status" value="1"/>
</dbReference>
<gene>
    <name evidence="2" type="ORF">WAK64_18705</name>
</gene>
<protein>
    <submittedName>
        <fullName evidence="2">GNAT family N-acetyltransferase</fullName>
    </submittedName>
</protein>
<evidence type="ECO:0000313" key="3">
    <source>
        <dbReference type="Proteomes" id="UP001312865"/>
    </source>
</evidence>
<organism evidence="2 3">
    <name type="scientific">Bacillus spongiae</name>
    <dbReference type="NCBI Taxonomy" id="2683610"/>
    <lineage>
        <taxon>Bacteria</taxon>
        <taxon>Bacillati</taxon>
        <taxon>Bacillota</taxon>
        <taxon>Bacilli</taxon>
        <taxon>Bacillales</taxon>
        <taxon>Bacillaceae</taxon>
        <taxon>Bacillus</taxon>
    </lineage>
</organism>
<sequence>MNVQYIKVAEPNNSLVDIFNKWENDPALIPLIRPNQNKSELECEQNITIDSLIQRLKHVHIYLIYLGDQLIGEMNYMVDPAHLYKKEPGTAWIGITIGEPEGRGKGIGYEAIKYLEEEIKKQGLKRIELGVFEFNKQARKLYQKLGYKDIGRINEFTYWQNKMWDDIRMEKYVDNL</sequence>
<accession>A0ABU8HI59</accession>